<dbReference type="InterPro" id="IPR016036">
    <property type="entry name" value="Malonyl_transacylase_ACP-bd"/>
</dbReference>
<dbReference type="PATRIC" id="fig|45076.6.peg.2321"/>
<sequence>MFKDEFYMTTYIFPGQGSQVVGMGSELFQEFNSYVAEANTILGYDLIDLCMNDTQQLLSQTQFTQPALYVVNALSYLKRIQEHPQKPDFVAGHSLGEYNALFAAEVFDFTTGLKLVQKRGELMSKTQGGGMAAVIGLSAEQVNAVLQQHQLTTLSIANYNSYTQSVVSGPAQAILHAQSIFVAAGAMAYIPLKVSGAFHSSYMSDAQKLFSSYINQFSFAKPSIPVISNINASPMITDEISRCLEHQITHPVNWLQTIEYLLDHGEKEFVEIGPKKILTNLVNNIKVGM</sequence>
<evidence type="ECO:0000256" key="2">
    <source>
        <dbReference type="ARBA" id="ARBA00018953"/>
    </source>
</evidence>
<dbReference type="SMART" id="SM00827">
    <property type="entry name" value="PKS_AT"/>
    <property type="match status" value="1"/>
</dbReference>
<dbReference type="InterPro" id="IPR016035">
    <property type="entry name" value="Acyl_Trfase/lysoPLipase"/>
</dbReference>
<dbReference type="Gene3D" id="3.40.366.10">
    <property type="entry name" value="Malonyl-Coenzyme A Acyl Carrier Protein, domain 2"/>
    <property type="match status" value="1"/>
</dbReference>
<dbReference type="PANTHER" id="PTHR42681:SF1">
    <property type="entry name" value="MALONYL-COA-ACYL CARRIER PROTEIN TRANSACYLASE, MITOCHONDRIAL"/>
    <property type="match status" value="1"/>
</dbReference>
<reference evidence="9 10" key="1">
    <citation type="submission" date="2015-11" db="EMBL/GenBank/DDBJ databases">
        <title>Genomic analysis of 38 Legionella species identifies large and diverse effector repertoires.</title>
        <authorList>
            <person name="Burstein D."/>
            <person name="Amaro F."/>
            <person name="Zusman T."/>
            <person name="Lifshitz Z."/>
            <person name="Cohen O."/>
            <person name="Gilbert J.A."/>
            <person name="Pupko T."/>
            <person name="Shuman H.A."/>
            <person name="Segal G."/>
        </authorList>
    </citation>
    <scope>NUCLEOTIDE SEQUENCE [LARGE SCALE GENOMIC DNA]</scope>
    <source>
        <strain evidence="9 10">ATCC 49508</strain>
    </source>
</reference>
<name>A0A0W1A6B7_9GAMM</name>
<dbReference type="PIRSF" id="PIRSF000446">
    <property type="entry name" value="Mct"/>
    <property type="match status" value="1"/>
</dbReference>
<dbReference type="InterPro" id="IPR001227">
    <property type="entry name" value="Ac_transferase_dom_sf"/>
</dbReference>
<dbReference type="InterPro" id="IPR050858">
    <property type="entry name" value="Mal-CoA-ACP_Trans/PKS_FabD"/>
</dbReference>
<dbReference type="InterPro" id="IPR014043">
    <property type="entry name" value="Acyl_transferase_dom"/>
</dbReference>
<dbReference type="EC" id="2.3.1.39" evidence="1 6"/>
<proteinExistence type="inferred from homology"/>
<comment type="similarity">
    <text evidence="6">Belongs to the fabD family.</text>
</comment>
<gene>
    <name evidence="9" type="primary">fabD_2</name>
    <name evidence="9" type="ORF">Lwor_2118</name>
</gene>
<feature type="active site" evidence="7">
    <location>
        <position position="199"/>
    </location>
</feature>
<evidence type="ECO:0000313" key="10">
    <source>
        <dbReference type="Proteomes" id="UP000054662"/>
    </source>
</evidence>
<evidence type="ECO:0000256" key="3">
    <source>
        <dbReference type="ARBA" id="ARBA00022679"/>
    </source>
</evidence>
<dbReference type="GO" id="GO:0006633">
    <property type="term" value="P:fatty acid biosynthetic process"/>
    <property type="evidence" value="ECO:0007669"/>
    <property type="project" value="TreeGrafter"/>
</dbReference>
<evidence type="ECO:0000313" key="9">
    <source>
        <dbReference type="EMBL" id="KTD76893.1"/>
    </source>
</evidence>
<dbReference type="AlphaFoldDB" id="A0A0W1A6B7"/>
<dbReference type="InterPro" id="IPR024925">
    <property type="entry name" value="Malonyl_CoA-ACP_transAc"/>
</dbReference>
<dbReference type="InterPro" id="IPR004410">
    <property type="entry name" value="Malonyl_CoA-ACP_transAc_FabD"/>
</dbReference>
<dbReference type="PANTHER" id="PTHR42681">
    <property type="entry name" value="MALONYL-COA-ACYL CARRIER PROTEIN TRANSACYLASE, MITOCHONDRIAL"/>
    <property type="match status" value="1"/>
</dbReference>
<evidence type="ECO:0000256" key="4">
    <source>
        <dbReference type="ARBA" id="ARBA00023315"/>
    </source>
</evidence>
<feature type="domain" description="Malonyl-CoA:ACP transacylase (MAT)" evidence="8">
    <location>
        <begin position="12"/>
        <end position="289"/>
    </location>
</feature>
<dbReference type="Gene3D" id="3.30.70.250">
    <property type="entry name" value="Malonyl-CoA ACP transacylase, ACP-binding"/>
    <property type="match status" value="1"/>
</dbReference>
<dbReference type="Pfam" id="PF00698">
    <property type="entry name" value="Acyl_transf_1"/>
    <property type="match status" value="1"/>
</dbReference>
<dbReference type="SUPFAM" id="SSF52151">
    <property type="entry name" value="FabD/lysophospholipase-like"/>
    <property type="match status" value="1"/>
</dbReference>
<feature type="active site" evidence="7">
    <location>
        <position position="94"/>
    </location>
</feature>
<evidence type="ECO:0000259" key="8">
    <source>
        <dbReference type="SMART" id="SM00827"/>
    </source>
</evidence>
<comment type="catalytic activity">
    <reaction evidence="5 6">
        <text>holo-[ACP] + malonyl-CoA = malonyl-[ACP] + CoA</text>
        <dbReference type="Rhea" id="RHEA:41792"/>
        <dbReference type="Rhea" id="RHEA-COMP:9623"/>
        <dbReference type="Rhea" id="RHEA-COMP:9685"/>
        <dbReference type="ChEBI" id="CHEBI:57287"/>
        <dbReference type="ChEBI" id="CHEBI:57384"/>
        <dbReference type="ChEBI" id="CHEBI:64479"/>
        <dbReference type="ChEBI" id="CHEBI:78449"/>
        <dbReference type="EC" id="2.3.1.39"/>
    </reaction>
</comment>
<dbReference type="EMBL" id="LNZC01000027">
    <property type="protein sequence ID" value="KTD76893.1"/>
    <property type="molecule type" value="Genomic_DNA"/>
</dbReference>
<accession>A0A0W1A6B7</accession>
<dbReference type="GO" id="GO:0004314">
    <property type="term" value="F:[acyl-carrier-protein] S-malonyltransferase activity"/>
    <property type="evidence" value="ECO:0007669"/>
    <property type="project" value="UniProtKB-EC"/>
</dbReference>
<keyword evidence="3 6" id="KW-0808">Transferase</keyword>
<evidence type="ECO:0000256" key="1">
    <source>
        <dbReference type="ARBA" id="ARBA00013258"/>
    </source>
</evidence>
<dbReference type="SUPFAM" id="SSF55048">
    <property type="entry name" value="Probable ACP-binding domain of malonyl-CoA ACP transacylase"/>
    <property type="match status" value="1"/>
</dbReference>
<evidence type="ECO:0000256" key="6">
    <source>
        <dbReference type="PIRNR" id="PIRNR000446"/>
    </source>
</evidence>
<keyword evidence="10" id="KW-1185">Reference proteome</keyword>
<dbReference type="Proteomes" id="UP000054662">
    <property type="component" value="Unassembled WGS sequence"/>
</dbReference>
<dbReference type="GO" id="GO:0005829">
    <property type="term" value="C:cytosol"/>
    <property type="evidence" value="ECO:0007669"/>
    <property type="project" value="TreeGrafter"/>
</dbReference>
<organism evidence="9 10">
    <name type="scientific">Legionella worsleiensis</name>
    <dbReference type="NCBI Taxonomy" id="45076"/>
    <lineage>
        <taxon>Bacteria</taxon>
        <taxon>Pseudomonadati</taxon>
        <taxon>Pseudomonadota</taxon>
        <taxon>Gammaproteobacteria</taxon>
        <taxon>Legionellales</taxon>
        <taxon>Legionellaceae</taxon>
        <taxon>Legionella</taxon>
    </lineage>
</organism>
<evidence type="ECO:0000256" key="5">
    <source>
        <dbReference type="ARBA" id="ARBA00048462"/>
    </source>
</evidence>
<keyword evidence="4 6" id="KW-0012">Acyltransferase</keyword>
<comment type="caution">
    <text evidence="9">The sequence shown here is derived from an EMBL/GenBank/DDBJ whole genome shotgun (WGS) entry which is preliminary data.</text>
</comment>
<dbReference type="STRING" id="45076.Lwor_2118"/>
<dbReference type="NCBIfam" id="TIGR00128">
    <property type="entry name" value="fabD"/>
    <property type="match status" value="1"/>
</dbReference>
<protein>
    <recommendedName>
        <fullName evidence="2 6">Malonyl CoA-acyl carrier protein transacylase</fullName>
        <ecNumber evidence="1 6">2.3.1.39</ecNumber>
    </recommendedName>
</protein>
<evidence type="ECO:0000256" key="7">
    <source>
        <dbReference type="PIRSR" id="PIRSR000446-1"/>
    </source>
</evidence>